<dbReference type="Proteomes" id="UP000217790">
    <property type="component" value="Unassembled WGS sequence"/>
</dbReference>
<evidence type="ECO:0000313" key="1">
    <source>
        <dbReference type="EMBL" id="PBK98151.1"/>
    </source>
</evidence>
<proteinExistence type="predicted"/>
<gene>
    <name evidence="1" type="ORF">ARMGADRAFT_569172</name>
</gene>
<sequence length="87" mass="9799">MEEAAKARDLRSRFVVPSPGYLLCSARTCPLILHCRHTEYSHVYVPMWYTSVPVTKSPSIPLIQTDESPAARVRPVNTRRGVMDGTK</sequence>
<protein>
    <submittedName>
        <fullName evidence="1">Uncharacterized protein</fullName>
    </submittedName>
</protein>
<dbReference type="InParanoid" id="A0A2H3DSH3"/>
<evidence type="ECO:0000313" key="2">
    <source>
        <dbReference type="Proteomes" id="UP000217790"/>
    </source>
</evidence>
<organism evidence="1 2">
    <name type="scientific">Armillaria gallica</name>
    <name type="common">Bulbous honey fungus</name>
    <name type="synonym">Armillaria bulbosa</name>
    <dbReference type="NCBI Taxonomy" id="47427"/>
    <lineage>
        <taxon>Eukaryota</taxon>
        <taxon>Fungi</taxon>
        <taxon>Dikarya</taxon>
        <taxon>Basidiomycota</taxon>
        <taxon>Agaricomycotina</taxon>
        <taxon>Agaricomycetes</taxon>
        <taxon>Agaricomycetidae</taxon>
        <taxon>Agaricales</taxon>
        <taxon>Marasmiineae</taxon>
        <taxon>Physalacriaceae</taxon>
        <taxon>Armillaria</taxon>
    </lineage>
</organism>
<reference evidence="2" key="1">
    <citation type="journal article" date="2017" name="Nat. Ecol. Evol.">
        <title>Genome expansion and lineage-specific genetic innovations in the forest pathogenic fungi Armillaria.</title>
        <authorList>
            <person name="Sipos G."/>
            <person name="Prasanna A.N."/>
            <person name="Walter M.C."/>
            <person name="O'Connor E."/>
            <person name="Balint B."/>
            <person name="Krizsan K."/>
            <person name="Kiss B."/>
            <person name="Hess J."/>
            <person name="Varga T."/>
            <person name="Slot J."/>
            <person name="Riley R."/>
            <person name="Boka B."/>
            <person name="Rigling D."/>
            <person name="Barry K."/>
            <person name="Lee J."/>
            <person name="Mihaltcheva S."/>
            <person name="LaButti K."/>
            <person name="Lipzen A."/>
            <person name="Waldron R."/>
            <person name="Moloney N.M."/>
            <person name="Sperisen C."/>
            <person name="Kredics L."/>
            <person name="Vagvoelgyi C."/>
            <person name="Patrignani A."/>
            <person name="Fitzpatrick D."/>
            <person name="Nagy I."/>
            <person name="Doyle S."/>
            <person name="Anderson J.B."/>
            <person name="Grigoriev I.V."/>
            <person name="Gueldener U."/>
            <person name="Muensterkoetter M."/>
            <person name="Nagy L.G."/>
        </authorList>
    </citation>
    <scope>NUCLEOTIDE SEQUENCE [LARGE SCALE GENOMIC DNA]</scope>
    <source>
        <strain evidence="2">Ar21-2</strain>
    </source>
</reference>
<dbReference type="AlphaFoldDB" id="A0A2H3DSH3"/>
<name>A0A2H3DSH3_ARMGA</name>
<accession>A0A2H3DSH3</accession>
<dbReference type="EMBL" id="KZ293648">
    <property type="protein sequence ID" value="PBK98151.1"/>
    <property type="molecule type" value="Genomic_DNA"/>
</dbReference>
<keyword evidence="2" id="KW-1185">Reference proteome</keyword>